<evidence type="ECO:0000313" key="3">
    <source>
        <dbReference type="EMBL" id="RAK51041.1"/>
    </source>
</evidence>
<dbReference type="OrthoDB" id="2974133at2"/>
<sequence length="187" mass="20235">MPGLWGELLISFGMVALTVTTHLVGLMGILRATAYHIEHWRTPWLPLDRLLVPLAVATALFLLHGLEVWAYALLFLAGEATDGLEQALFVSAGAYSTAGWMNAEVSDGWRIVAVLESLNGMLLLGWSTAFLFQTLHRVLTTEDQHPIPEGAIAQEETGVAGKDSPRPKRSGKGAPDGTNSSETELMQ</sequence>
<reference evidence="4" key="1">
    <citation type="submission" date="2018-05" db="EMBL/GenBank/DDBJ databases">
        <authorList>
            <person name="Li X."/>
        </authorList>
    </citation>
    <scope>NUCLEOTIDE SEQUENCE [LARGE SCALE GENOMIC DNA]</scope>
    <source>
        <strain evidence="4">YIM 73061</strain>
    </source>
</reference>
<feature type="transmembrane region" description="Helical" evidence="2">
    <location>
        <begin position="12"/>
        <end position="30"/>
    </location>
</feature>
<keyword evidence="2" id="KW-0472">Membrane</keyword>
<feature type="compositionally biased region" description="Polar residues" evidence="1">
    <location>
        <begin position="177"/>
        <end position="187"/>
    </location>
</feature>
<keyword evidence="4" id="KW-1185">Reference proteome</keyword>
<protein>
    <recommendedName>
        <fullName evidence="5">Two pore domain potassium channel family protein</fullName>
    </recommendedName>
</protein>
<evidence type="ECO:0000313" key="4">
    <source>
        <dbReference type="Proteomes" id="UP000249725"/>
    </source>
</evidence>
<evidence type="ECO:0000256" key="2">
    <source>
        <dbReference type="SAM" id="Phobius"/>
    </source>
</evidence>
<feature type="region of interest" description="Disordered" evidence="1">
    <location>
        <begin position="146"/>
        <end position="187"/>
    </location>
</feature>
<feature type="transmembrane region" description="Helical" evidence="2">
    <location>
        <begin position="50"/>
        <end position="74"/>
    </location>
</feature>
<dbReference type="AlphaFoldDB" id="A0A328A8Z7"/>
<dbReference type="Proteomes" id="UP000249725">
    <property type="component" value="Unassembled WGS sequence"/>
</dbReference>
<dbReference type="RefSeq" id="WP_111516351.1">
    <property type="nucleotide sequence ID" value="NZ_QFYR01000005.1"/>
</dbReference>
<comment type="caution">
    <text evidence="3">The sequence shown here is derived from an EMBL/GenBank/DDBJ whole genome shotgun (WGS) entry which is preliminary data.</text>
</comment>
<feature type="transmembrane region" description="Helical" evidence="2">
    <location>
        <begin position="109"/>
        <end position="132"/>
    </location>
</feature>
<keyword evidence="2" id="KW-0812">Transmembrane</keyword>
<organism evidence="3 4">
    <name type="scientific">Phenylobacterium deserti</name>
    <dbReference type="NCBI Taxonomy" id="1914756"/>
    <lineage>
        <taxon>Bacteria</taxon>
        <taxon>Pseudomonadati</taxon>
        <taxon>Pseudomonadota</taxon>
        <taxon>Alphaproteobacteria</taxon>
        <taxon>Caulobacterales</taxon>
        <taxon>Caulobacteraceae</taxon>
        <taxon>Phenylobacterium</taxon>
    </lineage>
</organism>
<name>A0A328A8Z7_9CAUL</name>
<evidence type="ECO:0008006" key="5">
    <source>
        <dbReference type="Google" id="ProtNLM"/>
    </source>
</evidence>
<evidence type="ECO:0000256" key="1">
    <source>
        <dbReference type="SAM" id="MobiDB-lite"/>
    </source>
</evidence>
<dbReference type="EMBL" id="QFYR01000005">
    <property type="protein sequence ID" value="RAK51041.1"/>
    <property type="molecule type" value="Genomic_DNA"/>
</dbReference>
<keyword evidence="2" id="KW-1133">Transmembrane helix</keyword>
<accession>A0A328A8Z7</accession>
<gene>
    <name evidence="3" type="ORF">DJ018_17975</name>
</gene>
<proteinExistence type="predicted"/>